<dbReference type="RefSeq" id="WP_202867002.1">
    <property type="nucleotide sequence ID" value="NZ_SOCE01000002.1"/>
</dbReference>
<protein>
    <submittedName>
        <fullName evidence="2">DNA-binding MarR family transcriptional regulator</fullName>
    </submittedName>
</protein>
<dbReference type="PANTHER" id="PTHR33164">
    <property type="entry name" value="TRANSCRIPTIONAL REGULATOR, MARR FAMILY"/>
    <property type="match status" value="1"/>
</dbReference>
<evidence type="ECO:0000259" key="1">
    <source>
        <dbReference type="PROSITE" id="PS50995"/>
    </source>
</evidence>
<dbReference type="InterPro" id="IPR000835">
    <property type="entry name" value="HTH_MarR-typ"/>
</dbReference>
<evidence type="ECO:0000313" key="3">
    <source>
        <dbReference type="Proteomes" id="UP000295151"/>
    </source>
</evidence>
<dbReference type="EMBL" id="SOCE01000002">
    <property type="protein sequence ID" value="TDU83610.1"/>
    <property type="molecule type" value="Genomic_DNA"/>
</dbReference>
<dbReference type="InterPro" id="IPR036388">
    <property type="entry name" value="WH-like_DNA-bd_sf"/>
</dbReference>
<dbReference type="Pfam" id="PF12802">
    <property type="entry name" value="MarR_2"/>
    <property type="match status" value="1"/>
</dbReference>
<dbReference type="Gene3D" id="1.10.10.10">
    <property type="entry name" value="Winged helix-like DNA-binding domain superfamily/Winged helix DNA-binding domain"/>
    <property type="match status" value="1"/>
</dbReference>
<organism evidence="2 3">
    <name type="scientific">Kribbella voronezhensis</name>
    <dbReference type="NCBI Taxonomy" id="2512212"/>
    <lineage>
        <taxon>Bacteria</taxon>
        <taxon>Bacillati</taxon>
        <taxon>Actinomycetota</taxon>
        <taxon>Actinomycetes</taxon>
        <taxon>Propionibacteriales</taxon>
        <taxon>Kribbellaceae</taxon>
        <taxon>Kribbella</taxon>
    </lineage>
</organism>
<dbReference type="GO" id="GO:0006950">
    <property type="term" value="P:response to stress"/>
    <property type="evidence" value="ECO:0007669"/>
    <property type="project" value="TreeGrafter"/>
</dbReference>
<keyword evidence="3" id="KW-1185">Reference proteome</keyword>
<sequence>MDRSRSTSDEPDALGRATWALRRADLAMQAVKEPPLRAVGLSGSNYAVLMNLRTTPGITGAELARLVGVTPQAVALLTAKLIERGLIERRLHPRHRSVQELHLTDDGHTELEKAERIITDLERHVRESLGPQRYRQLRELLGHVIEALPEWTPPAQS</sequence>
<dbReference type="SUPFAM" id="SSF46785">
    <property type="entry name" value="Winged helix' DNA-binding domain"/>
    <property type="match status" value="1"/>
</dbReference>
<name>A0A4R7SW96_9ACTN</name>
<dbReference type="Proteomes" id="UP000295151">
    <property type="component" value="Unassembled WGS sequence"/>
</dbReference>
<dbReference type="GO" id="GO:0003700">
    <property type="term" value="F:DNA-binding transcription factor activity"/>
    <property type="evidence" value="ECO:0007669"/>
    <property type="project" value="InterPro"/>
</dbReference>
<dbReference type="PANTHER" id="PTHR33164:SF43">
    <property type="entry name" value="HTH-TYPE TRANSCRIPTIONAL REPRESSOR YETL"/>
    <property type="match status" value="1"/>
</dbReference>
<feature type="domain" description="HTH marR-type" evidence="1">
    <location>
        <begin position="7"/>
        <end position="146"/>
    </location>
</feature>
<comment type="caution">
    <text evidence="2">The sequence shown here is derived from an EMBL/GenBank/DDBJ whole genome shotgun (WGS) entry which is preliminary data.</text>
</comment>
<dbReference type="PROSITE" id="PS50995">
    <property type="entry name" value="HTH_MARR_2"/>
    <property type="match status" value="1"/>
</dbReference>
<dbReference type="AlphaFoldDB" id="A0A4R7SW96"/>
<dbReference type="GO" id="GO:0003677">
    <property type="term" value="F:DNA binding"/>
    <property type="evidence" value="ECO:0007669"/>
    <property type="project" value="UniProtKB-KW"/>
</dbReference>
<gene>
    <name evidence="2" type="ORF">EV138_6074</name>
</gene>
<dbReference type="InterPro" id="IPR036390">
    <property type="entry name" value="WH_DNA-bd_sf"/>
</dbReference>
<proteinExistence type="predicted"/>
<reference evidence="2 3" key="1">
    <citation type="submission" date="2019-03" db="EMBL/GenBank/DDBJ databases">
        <title>Genomic Encyclopedia of Type Strains, Phase III (KMG-III): the genomes of soil and plant-associated and newly described type strains.</title>
        <authorList>
            <person name="Whitman W."/>
        </authorList>
    </citation>
    <scope>NUCLEOTIDE SEQUENCE [LARGE SCALE GENOMIC DNA]</scope>
    <source>
        <strain evidence="2 3">VKM Ac-2575</strain>
    </source>
</reference>
<dbReference type="InterPro" id="IPR039422">
    <property type="entry name" value="MarR/SlyA-like"/>
</dbReference>
<evidence type="ECO:0000313" key="2">
    <source>
        <dbReference type="EMBL" id="TDU83610.1"/>
    </source>
</evidence>
<dbReference type="SMART" id="SM00347">
    <property type="entry name" value="HTH_MARR"/>
    <property type="match status" value="1"/>
</dbReference>
<keyword evidence="2" id="KW-0238">DNA-binding</keyword>
<accession>A0A4R7SW96</accession>